<proteinExistence type="predicted"/>
<dbReference type="SMART" id="SM00060">
    <property type="entry name" value="FN3"/>
    <property type="match status" value="2"/>
</dbReference>
<dbReference type="OrthoDB" id="261433at2759"/>
<dbReference type="CDD" id="cd00063">
    <property type="entry name" value="FN3"/>
    <property type="match status" value="2"/>
</dbReference>
<protein>
    <recommendedName>
        <fullName evidence="1">Fibronectin type-III domain-containing protein</fullName>
    </recommendedName>
</protein>
<comment type="caution">
    <text evidence="2">The sequence shown here is derived from an EMBL/GenBank/DDBJ whole genome shotgun (WGS) entry which is preliminary data.</text>
</comment>
<evidence type="ECO:0000313" key="2">
    <source>
        <dbReference type="EMBL" id="EYB96123.1"/>
    </source>
</evidence>
<dbReference type="Pfam" id="PF00041">
    <property type="entry name" value="fn3"/>
    <property type="match status" value="2"/>
</dbReference>
<evidence type="ECO:0000313" key="3">
    <source>
        <dbReference type="Proteomes" id="UP000024635"/>
    </source>
</evidence>
<organism evidence="2 3">
    <name type="scientific">Ancylostoma ceylanicum</name>
    <dbReference type="NCBI Taxonomy" id="53326"/>
    <lineage>
        <taxon>Eukaryota</taxon>
        <taxon>Metazoa</taxon>
        <taxon>Ecdysozoa</taxon>
        <taxon>Nematoda</taxon>
        <taxon>Chromadorea</taxon>
        <taxon>Rhabditida</taxon>
        <taxon>Rhabditina</taxon>
        <taxon>Rhabditomorpha</taxon>
        <taxon>Strongyloidea</taxon>
        <taxon>Ancylostomatidae</taxon>
        <taxon>Ancylostomatinae</taxon>
        <taxon>Ancylostoma</taxon>
    </lineage>
</organism>
<dbReference type="InterPro" id="IPR003961">
    <property type="entry name" value="FN3_dom"/>
</dbReference>
<dbReference type="SUPFAM" id="SSF49265">
    <property type="entry name" value="Fibronectin type III"/>
    <property type="match status" value="2"/>
</dbReference>
<dbReference type="EMBL" id="JARK01001489">
    <property type="protein sequence ID" value="EYB96123.1"/>
    <property type="molecule type" value="Genomic_DNA"/>
</dbReference>
<feature type="domain" description="Fibronectin type-III" evidence="1">
    <location>
        <begin position="19"/>
        <end position="117"/>
    </location>
</feature>
<dbReference type="Gene3D" id="2.60.40.10">
    <property type="entry name" value="Immunoglobulins"/>
    <property type="match status" value="2"/>
</dbReference>
<dbReference type="PROSITE" id="PS50853">
    <property type="entry name" value="FN3"/>
    <property type="match status" value="2"/>
</dbReference>
<evidence type="ECO:0000259" key="1">
    <source>
        <dbReference type="PROSITE" id="PS50853"/>
    </source>
</evidence>
<feature type="domain" description="Fibronectin type-III" evidence="1">
    <location>
        <begin position="124"/>
        <end position="224"/>
    </location>
</feature>
<dbReference type="AlphaFoldDB" id="A0A016SZI2"/>
<gene>
    <name evidence="2" type="primary">Acey_s0153.g2920</name>
    <name evidence="2" type="ORF">Y032_0153g2920</name>
</gene>
<accession>A0A016SZI2</accession>
<dbReference type="InterPro" id="IPR013783">
    <property type="entry name" value="Ig-like_fold"/>
</dbReference>
<sequence length="300" mass="34202">MFLHEELELGEVGLVEANPIQKVDVIYSHEVNSVRLQWILEPHIRTDQIAGYDVYVSDDKDRPDSQWRLVRLSNREAALALDNLQSSTEYFVRVNIRNKDGSVIRAPSIYRFKTIEKNGSDEEKPEGNSLAYRNIGPGQVEVSWTYPNDIVDSVVGSTILYTDRKELSPEQWERVVVNDSKNTTVRLSHLRQGTRYSVQIIPRLISGDSDYTSRALFEMKTDKPFGVGSVAPGNPVQLAMNQRQFQQMRKAETEHMRIVSCDPDAIQTGCAWDEMCITRVEEPTKGWCIPLVLRDSILNS</sequence>
<dbReference type="Proteomes" id="UP000024635">
    <property type="component" value="Unassembled WGS sequence"/>
</dbReference>
<dbReference type="InterPro" id="IPR036116">
    <property type="entry name" value="FN3_sf"/>
</dbReference>
<name>A0A016SZI2_9BILA</name>
<keyword evidence="3" id="KW-1185">Reference proteome</keyword>
<reference evidence="3" key="1">
    <citation type="journal article" date="2015" name="Nat. Genet.">
        <title>The genome and transcriptome of the zoonotic hookworm Ancylostoma ceylanicum identify infection-specific gene families.</title>
        <authorList>
            <person name="Schwarz E.M."/>
            <person name="Hu Y."/>
            <person name="Antoshechkin I."/>
            <person name="Miller M.M."/>
            <person name="Sternberg P.W."/>
            <person name="Aroian R.V."/>
        </authorList>
    </citation>
    <scope>NUCLEOTIDE SEQUENCE</scope>
    <source>
        <strain evidence="3">HY135</strain>
    </source>
</reference>